<reference evidence="1" key="1">
    <citation type="submission" date="2022-06" db="EMBL/GenBank/DDBJ databases">
        <title>WGS of actinobacteria.</title>
        <authorList>
            <person name="Thawai C."/>
        </authorList>
    </citation>
    <scope>NUCLEOTIDE SEQUENCE</scope>
    <source>
        <strain evidence="1">AA8</strain>
    </source>
</reference>
<name>A0A9X2RL76_9ACTN</name>
<proteinExistence type="predicted"/>
<gene>
    <name evidence="1" type="ORF">NQU55_05540</name>
</gene>
<comment type="caution">
    <text evidence="1">The sequence shown here is derived from an EMBL/GenBank/DDBJ whole genome shotgun (WGS) entry which is preliminary data.</text>
</comment>
<evidence type="ECO:0000313" key="2">
    <source>
        <dbReference type="Proteomes" id="UP001142374"/>
    </source>
</evidence>
<accession>A0A9X2RL76</accession>
<dbReference type="Proteomes" id="UP001142374">
    <property type="component" value="Unassembled WGS sequence"/>
</dbReference>
<evidence type="ECO:0000313" key="1">
    <source>
        <dbReference type="EMBL" id="MCQ8769244.1"/>
    </source>
</evidence>
<dbReference type="AlphaFoldDB" id="A0A9X2RL76"/>
<dbReference type="EMBL" id="JANIID010000003">
    <property type="protein sequence ID" value="MCQ8769244.1"/>
    <property type="molecule type" value="Genomic_DNA"/>
</dbReference>
<dbReference type="RefSeq" id="WP_168091465.1">
    <property type="nucleotide sequence ID" value="NZ_JAATER010000024.1"/>
</dbReference>
<keyword evidence="2" id="KW-1185">Reference proteome</keyword>
<organism evidence="1 2">
    <name type="scientific">Streptomyces telluris</name>
    <dbReference type="NCBI Taxonomy" id="2720021"/>
    <lineage>
        <taxon>Bacteria</taxon>
        <taxon>Bacillati</taxon>
        <taxon>Actinomycetota</taxon>
        <taxon>Actinomycetes</taxon>
        <taxon>Kitasatosporales</taxon>
        <taxon>Streptomycetaceae</taxon>
        <taxon>Streptomyces</taxon>
    </lineage>
</organism>
<sequence length="67" mass="6546">MSDIIMDATTGFVSAEELVQLAEEPNELAAGAAATGILCATAITGVITTASAALQGGCPTSGCTVRC</sequence>
<protein>
    <submittedName>
        <fullName evidence="1">Uncharacterized protein</fullName>
    </submittedName>
</protein>